<organism evidence="2 3">
    <name type="scientific">Enterovirga aerilata</name>
    <dbReference type="NCBI Taxonomy" id="2730920"/>
    <lineage>
        <taxon>Bacteria</taxon>
        <taxon>Pseudomonadati</taxon>
        <taxon>Pseudomonadota</taxon>
        <taxon>Alphaproteobacteria</taxon>
        <taxon>Hyphomicrobiales</taxon>
        <taxon>Methylobacteriaceae</taxon>
        <taxon>Enterovirga</taxon>
    </lineage>
</organism>
<evidence type="ECO:0000256" key="1">
    <source>
        <dbReference type="SAM" id="MobiDB-lite"/>
    </source>
</evidence>
<accession>A0A849I0G5</accession>
<evidence type="ECO:0000313" key="3">
    <source>
        <dbReference type="Proteomes" id="UP000564885"/>
    </source>
</evidence>
<dbReference type="AlphaFoldDB" id="A0A849I0G5"/>
<keyword evidence="3" id="KW-1185">Reference proteome</keyword>
<sequence>MTQTAAHPAASEARITPPVRKHRPAWNYGPRPSEIRAWARRCEERAPEGFGVGPGWPAEIVAEALLLLAEKRERRLSRR</sequence>
<protein>
    <submittedName>
        <fullName evidence="2">Uncharacterized protein</fullName>
    </submittedName>
</protein>
<feature type="region of interest" description="Disordered" evidence="1">
    <location>
        <begin position="1"/>
        <end position="27"/>
    </location>
</feature>
<comment type="caution">
    <text evidence="2">The sequence shown here is derived from an EMBL/GenBank/DDBJ whole genome shotgun (WGS) entry which is preliminary data.</text>
</comment>
<dbReference type="EMBL" id="JABEPP010000003">
    <property type="protein sequence ID" value="NNM72832.1"/>
    <property type="molecule type" value="Genomic_DNA"/>
</dbReference>
<gene>
    <name evidence="2" type="ORF">HJG44_10640</name>
</gene>
<evidence type="ECO:0000313" key="2">
    <source>
        <dbReference type="EMBL" id="NNM72832.1"/>
    </source>
</evidence>
<name>A0A849I0G5_9HYPH</name>
<proteinExistence type="predicted"/>
<reference evidence="2 3" key="1">
    <citation type="submission" date="2020-04" db="EMBL/GenBank/DDBJ databases">
        <title>Enterovirga sp. isolate from soil.</title>
        <authorList>
            <person name="Chea S."/>
            <person name="Kim D.-U."/>
        </authorList>
    </citation>
    <scope>NUCLEOTIDE SEQUENCE [LARGE SCALE GENOMIC DNA]</scope>
    <source>
        <strain evidence="2 3">DB1703</strain>
    </source>
</reference>
<dbReference type="Proteomes" id="UP000564885">
    <property type="component" value="Unassembled WGS sequence"/>
</dbReference>
<dbReference type="RefSeq" id="WP_171218355.1">
    <property type="nucleotide sequence ID" value="NZ_JABEPP010000003.1"/>
</dbReference>